<dbReference type="Gene3D" id="3.40.50.1370">
    <property type="entry name" value="Aspartate/ornithine carbamoyltransferase"/>
    <property type="match status" value="2"/>
</dbReference>
<comment type="pathway">
    <text evidence="1 7">Pyrimidine metabolism; UMP biosynthesis via de novo pathway; (S)-dihydroorotate from bicarbonate: step 2/3.</text>
</comment>
<dbReference type="AlphaFoldDB" id="A0A1F2P9K2"/>
<dbReference type="GO" id="GO:0006520">
    <property type="term" value="P:amino acid metabolic process"/>
    <property type="evidence" value="ECO:0007669"/>
    <property type="project" value="InterPro"/>
</dbReference>
<evidence type="ECO:0000256" key="2">
    <source>
        <dbReference type="ARBA" id="ARBA00008896"/>
    </source>
</evidence>
<dbReference type="EC" id="2.1.3.2" evidence="7"/>
<evidence type="ECO:0000256" key="3">
    <source>
        <dbReference type="ARBA" id="ARBA00022679"/>
    </source>
</evidence>
<dbReference type="GO" id="GO:0016597">
    <property type="term" value="F:amino acid binding"/>
    <property type="evidence" value="ECO:0007669"/>
    <property type="project" value="InterPro"/>
</dbReference>
<protein>
    <recommendedName>
        <fullName evidence="7">Aspartate carbamoyltransferase</fullName>
        <ecNumber evidence="7">2.1.3.2</ecNumber>
    </recommendedName>
    <alternativeName>
        <fullName evidence="7">Aspartate transcarbamylase</fullName>
        <shortName evidence="7">ATCase</shortName>
    </alternativeName>
</protein>
<comment type="caution">
    <text evidence="10">The sequence shown here is derived from an EMBL/GenBank/DDBJ whole genome shotgun (WGS) entry which is preliminary data.</text>
</comment>
<evidence type="ECO:0000313" key="10">
    <source>
        <dbReference type="EMBL" id="OFV68069.1"/>
    </source>
</evidence>
<feature type="domain" description="Aspartate/ornithine carbamoyltransferase carbamoyl-P binding" evidence="9">
    <location>
        <begin position="27"/>
        <end position="167"/>
    </location>
</feature>
<name>A0A1F2P9K2_9EURY</name>
<feature type="binding site" evidence="7">
    <location>
        <position position="78"/>
    </location>
    <ligand>
        <name>carbamoyl phosphate</name>
        <dbReference type="ChEBI" id="CHEBI:58228"/>
    </ligand>
</feature>
<feature type="binding site" evidence="7">
    <location>
        <position position="106"/>
    </location>
    <ligand>
        <name>L-aspartate</name>
        <dbReference type="ChEBI" id="CHEBI:29991"/>
    </ligand>
</feature>
<dbReference type="FunFam" id="3.40.50.1370:FF:000001">
    <property type="entry name" value="Aspartate carbamoyltransferase"/>
    <property type="match status" value="1"/>
</dbReference>
<comment type="subunit">
    <text evidence="7">Heterooligomer of catalytic and regulatory chains.</text>
</comment>
<gene>
    <name evidence="7" type="primary">pyrB</name>
    <name evidence="10" type="ORF">SCAL_000709</name>
</gene>
<keyword evidence="3 7" id="KW-0808">Transferase</keyword>
<comment type="function">
    <text evidence="5 7">Catalyzes the condensation of carbamoyl phosphate and aspartate to form carbamoyl aspartate and inorganic phosphate, the committed step in the de novo pyrimidine nucleotide biosynthesis pathway.</text>
</comment>
<dbReference type="HAMAP" id="MF_00001">
    <property type="entry name" value="Asp_carb_tr"/>
    <property type="match status" value="1"/>
</dbReference>
<reference evidence="10" key="1">
    <citation type="submission" date="2016-05" db="EMBL/GenBank/DDBJ databases">
        <title>Microbial consortia oxidize butane by reversing methanogenesis.</title>
        <authorList>
            <person name="Laso-Perez R."/>
            <person name="Richter M."/>
            <person name="Wegener G."/>
            <person name="Musat F."/>
        </authorList>
    </citation>
    <scope>NUCLEOTIDE SEQUENCE [LARGE SCALE GENOMIC DNA]</scope>
    <source>
        <strain evidence="10">BOX2</strain>
    </source>
</reference>
<dbReference type="InterPro" id="IPR006132">
    <property type="entry name" value="Asp/Orn_carbamoyltranf_P-bd"/>
</dbReference>
<evidence type="ECO:0000313" key="11">
    <source>
        <dbReference type="Proteomes" id="UP000186940"/>
    </source>
</evidence>
<evidence type="ECO:0000256" key="6">
    <source>
        <dbReference type="ARBA" id="ARBA00048859"/>
    </source>
</evidence>
<dbReference type="PRINTS" id="PR00100">
    <property type="entry name" value="AOTCASE"/>
</dbReference>
<dbReference type="InterPro" id="IPR036901">
    <property type="entry name" value="Asp/Orn_carbamoylTrfase_sf"/>
</dbReference>
<dbReference type="NCBIfam" id="TIGR00670">
    <property type="entry name" value="asp_carb_tr"/>
    <property type="match status" value="1"/>
</dbReference>
<dbReference type="PATRIC" id="fig|1838285.3.peg.718"/>
<feature type="binding site" evidence="7">
    <location>
        <position position="287"/>
    </location>
    <ligand>
        <name>carbamoyl phosphate</name>
        <dbReference type="ChEBI" id="CHEBI:58228"/>
    </ligand>
</feature>
<evidence type="ECO:0000256" key="1">
    <source>
        <dbReference type="ARBA" id="ARBA00004852"/>
    </source>
</evidence>
<feature type="domain" description="Aspartate/ornithine carbamoyltransferase Asp/Orn-binding" evidence="8">
    <location>
        <begin position="173"/>
        <end position="322"/>
    </location>
</feature>
<feature type="binding site" evidence="7">
    <location>
        <position position="155"/>
    </location>
    <ligand>
        <name>carbamoyl phosphate</name>
        <dbReference type="ChEBI" id="CHEBI:58228"/>
    </ligand>
</feature>
<dbReference type="PRINTS" id="PR00101">
    <property type="entry name" value="ATCASE"/>
</dbReference>
<dbReference type="SUPFAM" id="SSF53671">
    <property type="entry name" value="Aspartate/ornithine carbamoyltransferase"/>
    <property type="match status" value="1"/>
</dbReference>
<feature type="binding site" evidence="7">
    <location>
        <position position="158"/>
    </location>
    <ligand>
        <name>carbamoyl phosphate</name>
        <dbReference type="ChEBI" id="CHEBI:58228"/>
    </ligand>
</feature>
<dbReference type="STRING" id="1838285.SCAL_000709"/>
<evidence type="ECO:0000259" key="9">
    <source>
        <dbReference type="Pfam" id="PF02729"/>
    </source>
</evidence>
<feature type="binding site" evidence="7">
    <location>
        <position position="248"/>
    </location>
    <ligand>
        <name>L-aspartate</name>
        <dbReference type="ChEBI" id="CHEBI:29991"/>
    </ligand>
</feature>
<feature type="binding site" evidence="7">
    <location>
        <position position="127"/>
    </location>
    <ligand>
        <name>carbamoyl phosphate</name>
        <dbReference type="ChEBI" id="CHEBI:58228"/>
    </ligand>
</feature>
<evidence type="ECO:0000259" key="8">
    <source>
        <dbReference type="Pfam" id="PF00185"/>
    </source>
</evidence>
<dbReference type="FunFam" id="3.40.50.1370:FF:000002">
    <property type="entry name" value="Aspartate carbamoyltransferase 2"/>
    <property type="match status" value="1"/>
</dbReference>
<evidence type="ECO:0000256" key="5">
    <source>
        <dbReference type="ARBA" id="ARBA00043884"/>
    </source>
</evidence>
<keyword evidence="11" id="KW-1185">Reference proteome</keyword>
<dbReference type="PANTHER" id="PTHR45753">
    <property type="entry name" value="ORNITHINE CARBAMOYLTRANSFERASE, MITOCHONDRIAL"/>
    <property type="match status" value="1"/>
</dbReference>
<evidence type="ECO:0000256" key="4">
    <source>
        <dbReference type="ARBA" id="ARBA00022975"/>
    </source>
</evidence>
<keyword evidence="4 7" id="KW-0665">Pyrimidine biosynthesis</keyword>
<dbReference type="InterPro" id="IPR002082">
    <property type="entry name" value="Asp_carbamoyltransf"/>
</dbReference>
<organism evidence="10 11">
    <name type="scientific">Candidatus Syntropharchaeum caldarium</name>
    <dbReference type="NCBI Taxonomy" id="1838285"/>
    <lineage>
        <taxon>Archaea</taxon>
        <taxon>Methanobacteriati</taxon>
        <taxon>Methanobacteriota</taxon>
        <taxon>Stenosarchaea group</taxon>
        <taxon>Methanomicrobia</taxon>
        <taxon>Methanosarcinales</taxon>
        <taxon>ANME-2 cluster</taxon>
        <taxon>Candidatus Syntropharchaeum</taxon>
    </lineage>
</organism>
<dbReference type="EMBL" id="LYOS01000002">
    <property type="protein sequence ID" value="OFV68069.1"/>
    <property type="molecule type" value="Genomic_DNA"/>
</dbReference>
<dbReference type="GO" id="GO:0005829">
    <property type="term" value="C:cytosol"/>
    <property type="evidence" value="ECO:0007669"/>
    <property type="project" value="TreeGrafter"/>
</dbReference>
<dbReference type="GO" id="GO:0006207">
    <property type="term" value="P:'de novo' pyrimidine nucleobase biosynthetic process"/>
    <property type="evidence" value="ECO:0007669"/>
    <property type="project" value="InterPro"/>
</dbReference>
<comment type="similarity">
    <text evidence="2 7">Belongs to the aspartate/ornithine carbamoyltransferase superfamily. ATCase family.</text>
</comment>
<feature type="binding site" evidence="7">
    <location>
        <position position="77"/>
    </location>
    <ligand>
        <name>carbamoyl phosphate</name>
        <dbReference type="ChEBI" id="CHEBI:58228"/>
    </ligand>
</feature>
<dbReference type="Pfam" id="PF02729">
    <property type="entry name" value="OTCace_N"/>
    <property type="match status" value="1"/>
</dbReference>
<dbReference type="Proteomes" id="UP000186940">
    <property type="component" value="Unassembled WGS sequence"/>
</dbReference>
<proteinExistence type="inferred from homology"/>
<dbReference type="GO" id="GO:0004070">
    <property type="term" value="F:aspartate carbamoyltransferase activity"/>
    <property type="evidence" value="ECO:0007669"/>
    <property type="project" value="UniProtKB-UniRule"/>
</dbReference>
<dbReference type="PANTHER" id="PTHR45753:SF6">
    <property type="entry name" value="ASPARTATE CARBAMOYLTRANSFERASE"/>
    <property type="match status" value="1"/>
</dbReference>
<dbReference type="PROSITE" id="PS00097">
    <property type="entry name" value="CARBAMOYLTRANSFERASE"/>
    <property type="match status" value="1"/>
</dbReference>
<dbReference type="GO" id="GO:0044205">
    <property type="term" value="P:'de novo' UMP biosynthetic process"/>
    <property type="evidence" value="ECO:0007669"/>
    <property type="project" value="UniProtKB-UniRule"/>
</dbReference>
<evidence type="ECO:0000256" key="7">
    <source>
        <dbReference type="HAMAP-Rule" id="MF_00001"/>
    </source>
</evidence>
<dbReference type="InterPro" id="IPR006131">
    <property type="entry name" value="Asp_carbamoyltransf_Asp/Orn-bd"/>
</dbReference>
<dbReference type="NCBIfam" id="NF002032">
    <property type="entry name" value="PRK00856.1"/>
    <property type="match status" value="1"/>
</dbReference>
<feature type="binding site" evidence="7">
    <location>
        <position position="288"/>
    </location>
    <ligand>
        <name>carbamoyl phosphate</name>
        <dbReference type="ChEBI" id="CHEBI:58228"/>
    </ligand>
</feature>
<dbReference type="Pfam" id="PF00185">
    <property type="entry name" value="OTCace"/>
    <property type="match status" value="1"/>
</dbReference>
<dbReference type="InterPro" id="IPR006130">
    <property type="entry name" value="Asp/Orn_carbamoylTrfase"/>
</dbReference>
<accession>A0A1F2P9K2</accession>
<dbReference type="UniPathway" id="UPA00070">
    <property type="reaction ID" value="UER00116"/>
</dbReference>
<sequence length="328" mass="36657">MCDPSKLVTGTFLNLICVEELMGFAKRHILSMRDFSREEIDLILNRAIELEPFAKGKRSDRLRGKILANLFFEPSTRTRISFETAMKRLGGEVLNLDSTEGSSISKGETLADTIRVISGYSDIIVLRHPKEGAARLASEFSSVPLINAGDGAGHHPTQTLLDLYTIKRESKLEGLRIALVGDLKYGRTVHSLSIALSYYGARIMLVSPPALRMSEAIKNDLISSGADISEFENIQDVISDIDVLYVTRIQKERFPILSEYNKVAGSYRIDMKLLEKANENLIIMHPLPRVDEIDPEVDRTPHAAYFKQAFYGVPVRMALLTLLMEVDG</sequence>
<comment type="catalytic activity">
    <reaction evidence="6 7">
        <text>carbamoyl phosphate + L-aspartate = N-carbamoyl-L-aspartate + phosphate + H(+)</text>
        <dbReference type="Rhea" id="RHEA:20013"/>
        <dbReference type="ChEBI" id="CHEBI:15378"/>
        <dbReference type="ChEBI" id="CHEBI:29991"/>
        <dbReference type="ChEBI" id="CHEBI:32814"/>
        <dbReference type="ChEBI" id="CHEBI:43474"/>
        <dbReference type="ChEBI" id="CHEBI:58228"/>
        <dbReference type="EC" id="2.1.3.2"/>
    </reaction>
</comment>
<feature type="binding site" evidence="7">
    <location>
        <position position="187"/>
    </location>
    <ligand>
        <name>L-aspartate</name>
        <dbReference type="ChEBI" id="CHEBI:29991"/>
    </ligand>
</feature>